<dbReference type="NCBIfam" id="TIGR00180">
    <property type="entry name" value="parB_part"/>
    <property type="match status" value="1"/>
</dbReference>
<comment type="caution">
    <text evidence="3">The sequence shown here is derived from an EMBL/GenBank/DDBJ whole genome shotgun (WGS) entry which is preliminary data.</text>
</comment>
<evidence type="ECO:0000256" key="1">
    <source>
        <dbReference type="ARBA" id="ARBA00006295"/>
    </source>
</evidence>
<comment type="similarity">
    <text evidence="1">Belongs to the ParB family.</text>
</comment>
<dbReference type="InterPro" id="IPR050336">
    <property type="entry name" value="Chromosome_partition/occlusion"/>
</dbReference>
<name>A0A099I2W3_CLOIN</name>
<dbReference type="EMBL" id="JQIF01000106">
    <property type="protein sequence ID" value="KGJ51607.1"/>
    <property type="molecule type" value="Genomic_DNA"/>
</dbReference>
<sequence length="314" mass="35886">MGKNSVADLLSVDNLFTTQAERDEVTRESILDIPLNEISDFPDHPFKVRMDENMMDMVESVKQYGVLVPALVRPKPDGGYEMIAGHRRKMASELAGKPILSCIVRDMTDDEATIVMVDSNLQREQILPSEKAFAYKMKLDAMKRQGQRTDLTLSPVATKLDTAAKLGQQSGESRDQVFRYIRLTHLIPDILELVDNSVLKEKEVLQIALRPAVELSYLTETEQQDLLEIMESEDCTPSHAQAIKMRQFSQEGRLDANVLLSIMQEEKPNQVEQFKIPRERISKFFSPGTPAKKMEDTIVKALELYRKRQRDMER</sequence>
<evidence type="ECO:0000313" key="4">
    <source>
        <dbReference type="Proteomes" id="UP000030008"/>
    </source>
</evidence>
<dbReference type="PANTHER" id="PTHR33375">
    <property type="entry name" value="CHROMOSOME-PARTITIONING PROTEIN PARB-RELATED"/>
    <property type="match status" value="1"/>
</dbReference>
<dbReference type="CDD" id="cd16407">
    <property type="entry name" value="ParB_N_like"/>
    <property type="match status" value="1"/>
</dbReference>
<accession>A0A099I2W3</accession>
<dbReference type="SMART" id="SM00470">
    <property type="entry name" value="ParB"/>
    <property type="match status" value="1"/>
</dbReference>
<dbReference type="SUPFAM" id="SSF109709">
    <property type="entry name" value="KorB DNA-binding domain-like"/>
    <property type="match status" value="1"/>
</dbReference>
<dbReference type="PANTHER" id="PTHR33375:SF1">
    <property type="entry name" value="CHROMOSOME-PARTITIONING PROTEIN PARB-RELATED"/>
    <property type="match status" value="1"/>
</dbReference>
<dbReference type="AlphaFoldDB" id="A0A099I2W3"/>
<dbReference type="Pfam" id="PF02195">
    <property type="entry name" value="ParB_N"/>
    <property type="match status" value="1"/>
</dbReference>
<dbReference type="GO" id="GO:0003677">
    <property type="term" value="F:DNA binding"/>
    <property type="evidence" value="ECO:0007669"/>
    <property type="project" value="InterPro"/>
</dbReference>
<dbReference type="GO" id="GO:0007059">
    <property type="term" value="P:chromosome segregation"/>
    <property type="evidence" value="ECO:0007669"/>
    <property type="project" value="TreeGrafter"/>
</dbReference>
<reference evidence="3 4" key="1">
    <citation type="submission" date="2014-08" db="EMBL/GenBank/DDBJ databases">
        <title>Clostridium innocuum, an unnegligible vancomycin-resistant pathogen causing extra-intestinal infections.</title>
        <authorList>
            <person name="Feng Y."/>
            <person name="Chiu C.-H."/>
        </authorList>
    </citation>
    <scope>NUCLEOTIDE SEQUENCE [LARGE SCALE GENOMIC DNA]</scope>
    <source>
        <strain evidence="3 4">AN88</strain>
    </source>
</reference>
<dbReference type="InterPro" id="IPR003115">
    <property type="entry name" value="ParB_N"/>
</dbReference>
<protein>
    <submittedName>
        <fullName evidence="3">Plasmid stablization protein ParB</fullName>
    </submittedName>
</protein>
<organism evidence="3 4">
    <name type="scientific">Clostridium innocuum</name>
    <dbReference type="NCBI Taxonomy" id="1522"/>
    <lineage>
        <taxon>Bacteria</taxon>
        <taxon>Bacillati</taxon>
        <taxon>Bacillota</taxon>
        <taxon>Clostridia</taxon>
        <taxon>Eubacteriales</taxon>
        <taxon>Clostridiaceae</taxon>
        <taxon>Clostridium</taxon>
    </lineage>
</organism>
<dbReference type="Gene3D" id="3.90.1530.30">
    <property type="match status" value="1"/>
</dbReference>
<feature type="domain" description="ParB-like N-terminal" evidence="2">
    <location>
        <begin position="31"/>
        <end position="121"/>
    </location>
</feature>
<dbReference type="InterPro" id="IPR004437">
    <property type="entry name" value="ParB/RepB/Spo0J"/>
</dbReference>
<dbReference type="GO" id="GO:0005694">
    <property type="term" value="C:chromosome"/>
    <property type="evidence" value="ECO:0007669"/>
    <property type="project" value="TreeGrafter"/>
</dbReference>
<gene>
    <name evidence="3" type="ORF">CIAN88_19570</name>
</gene>
<dbReference type="Proteomes" id="UP000030008">
    <property type="component" value="Unassembled WGS sequence"/>
</dbReference>
<proteinExistence type="inferred from homology"/>
<dbReference type="SUPFAM" id="SSF110849">
    <property type="entry name" value="ParB/Sulfiredoxin"/>
    <property type="match status" value="1"/>
</dbReference>
<evidence type="ECO:0000259" key="2">
    <source>
        <dbReference type="SMART" id="SM00470"/>
    </source>
</evidence>
<dbReference type="Gene3D" id="1.10.10.2830">
    <property type="match status" value="1"/>
</dbReference>
<dbReference type="InterPro" id="IPR036086">
    <property type="entry name" value="ParB/Sulfiredoxin_sf"/>
</dbReference>
<evidence type="ECO:0000313" key="3">
    <source>
        <dbReference type="EMBL" id="KGJ51607.1"/>
    </source>
</evidence>
<dbReference type="RefSeq" id="WP_044907584.1">
    <property type="nucleotide sequence ID" value="NZ_JQIF01000106.1"/>
</dbReference>